<dbReference type="AlphaFoldDB" id="A0A2P2P8M5"/>
<evidence type="ECO:0000313" key="1">
    <source>
        <dbReference type="EMBL" id="MBX51003.1"/>
    </source>
</evidence>
<organism evidence="1">
    <name type="scientific">Rhizophora mucronata</name>
    <name type="common">Asiatic mangrove</name>
    <dbReference type="NCBI Taxonomy" id="61149"/>
    <lineage>
        <taxon>Eukaryota</taxon>
        <taxon>Viridiplantae</taxon>
        <taxon>Streptophyta</taxon>
        <taxon>Embryophyta</taxon>
        <taxon>Tracheophyta</taxon>
        <taxon>Spermatophyta</taxon>
        <taxon>Magnoliopsida</taxon>
        <taxon>eudicotyledons</taxon>
        <taxon>Gunneridae</taxon>
        <taxon>Pentapetalae</taxon>
        <taxon>rosids</taxon>
        <taxon>fabids</taxon>
        <taxon>Malpighiales</taxon>
        <taxon>Rhizophoraceae</taxon>
        <taxon>Rhizophora</taxon>
    </lineage>
</organism>
<name>A0A2P2P8M5_RHIMU</name>
<dbReference type="EMBL" id="GGEC01070519">
    <property type="protein sequence ID" value="MBX51003.1"/>
    <property type="molecule type" value="Transcribed_RNA"/>
</dbReference>
<protein>
    <submittedName>
        <fullName evidence="1">Uncharacterized protein</fullName>
    </submittedName>
</protein>
<sequence length="18" mass="2088">MYTHSAVWVVMTHVTTKP</sequence>
<proteinExistence type="predicted"/>
<accession>A0A2P2P8M5</accession>
<reference evidence="1" key="1">
    <citation type="submission" date="2018-02" db="EMBL/GenBank/DDBJ databases">
        <title>Rhizophora mucronata_Transcriptome.</title>
        <authorList>
            <person name="Meera S.P."/>
            <person name="Sreeshan A."/>
            <person name="Augustine A."/>
        </authorList>
    </citation>
    <scope>NUCLEOTIDE SEQUENCE</scope>
    <source>
        <tissue evidence="1">Leaf</tissue>
    </source>
</reference>